<evidence type="ECO:0000256" key="5">
    <source>
        <dbReference type="ARBA" id="ARBA00022898"/>
    </source>
</evidence>
<dbReference type="InterPro" id="IPR049315">
    <property type="entry name" value="GDC-P_N"/>
</dbReference>
<proteinExistence type="inferred from homology"/>
<dbReference type="Proteomes" id="UP001501525">
    <property type="component" value="Unassembled WGS sequence"/>
</dbReference>
<gene>
    <name evidence="8 11" type="primary">gcvP</name>
    <name evidence="11" type="ORF">GCM10023260_13230</name>
</gene>
<dbReference type="InterPro" id="IPR015421">
    <property type="entry name" value="PyrdxlP-dep_Trfase_major"/>
</dbReference>
<dbReference type="PANTHER" id="PTHR11773">
    <property type="entry name" value="GLYCINE DEHYDROGENASE, DECARBOXYLATING"/>
    <property type="match status" value="1"/>
</dbReference>
<evidence type="ECO:0000256" key="3">
    <source>
        <dbReference type="ARBA" id="ARBA00010756"/>
    </source>
</evidence>
<sequence length="934" mass="102180">MSVMLERHFSSRHIGLRPDETQKMLDVLEIDSIDTLISQAVPHSIHLRCSLNLPKAASESHALDELSKIMGKNQVHKSFIGQGYHGTSIPPVILRNLFENPAWYTAYTPYQAEISQGRLELLFYFQTLISELTGLPVAAASLLDEATALAEANAIAVRFAREKKTKISLQSFLHPQTLSVAQTRAETQGIQMNQNGEICSHTAAIVLSWPDTKGFFHDYRDVIKEAKAKGALVIVVADPLALSLMEAPAKWGADIVVGSMQRYGVPMGFGGPHAGYLAVSEALTRLIPGRIVGQSVDTKGRVGFRLALQTREQHIRRDKATSNICTAQALLANMATAYAVWHGPQGLQEIARRIHHLTCRFVAGLEVAGIPCEGKSFFDCVSIVVKGKAREIAHQAKADGRMLRILDDDRVAINFDELSTEQDAHALAQLFGARLVDQASPRLMGEGRDAAFLSQPFFHAVHSETDMMRFLRRLSDKDLALDRAMIPLGSCTMKLNAAAELMPVSWPTVANMHPFAAQEDTMGYLEMIEQLNAWLCEITGFAQVSFQPNSGAQGEYAGLLAIRRYHQSHGEHQRTVCLIPASAHGTNPASAHMAGMEVVVVKCLSDGDVDVNDLRMKAQLHKERLAAFMITYPSTHGVYEESIKDICSLIHENGGQVYFDGANLNALVGLARPADIGADVCHMNLHKTFAIPHGGGGPGAGPIGVAEHLKPFLPGHEQERTTHAVSAAPYGSASILVITWMYIRMMGADGLKSATQTAILNANYIAARLSQTYSILYRGKHGRVAHECIVDTRLLKEQYGVSVDDIAKRLIDYGFHAPTMSFPVPGTLMIEPTESEPKAEIDRFCDALLSIAEEAKKVSSGIWPKDDNPLVNAPHTLVDTVDDAWARPYSRQEAAFPNSSLDPANKYWPPVSRIDNVAGDRMLICSCPPLGNSY</sequence>
<reference evidence="12" key="1">
    <citation type="journal article" date="2019" name="Int. J. Syst. Evol. Microbiol.">
        <title>The Global Catalogue of Microorganisms (GCM) 10K type strain sequencing project: providing services to taxonomists for standard genome sequencing and annotation.</title>
        <authorList>
            <consortium name="The Broad Institute Genomics Platform"/>
            <consortium name="The Broad Institute Genome Sequencing Center for Infectious Disease"/>
            <person name="Wu L."/>
            <person name="Ma J."/>
        </authorList>
    </citation>
    <scope>NUCLEOTIDE SEQUENCE [LARGE SCALE GENOMIC DNA]</scope>
    <source>
        <strain evidence="12">JCM 17706</strain>
    </source>
</reference>
<comment type="catalytic activity">
    <reaction evidence="7 8">
        <text>N(6)-[(R)-lipoyl]-L-lysyl-[glycine-cleavage complex H protein] + glycine + H(+) = N(6)-[(R)-S(8)-aminomethyldihydrolipoyl]-L-lysyl-[glycine-cleavage complex H protein] + CO2</text>
        <dbReference type="Rhea" id="RHEA:24304"/>
        <dbReference type="Rhea" id="RHEA-COMP:10494"/>
        <dbReference type="Rhea" id="RHEA-COMP:10495"/>
        <dbReference type="ChEBI" id="CHEBI:15378"/>
        <dbReference type="ChEBI" id="CHEBI:16526"/>
        <dbReference type="ChEBI" id="CHEBI:57305"/>
        <dbReference type="ChEBI" id="CHEBI:83099"/>
        <dbReference type="ChEBI" id="CHEBI:83143"/>
        <dbReference type="EC" id="1.4.4.2"/>
    </reaction>
</comment>
<dbReference type="InterPro" id="IPR049316">
    <property type="entry name" value="GDC-P_C"/>
</dbReference>
<protein>
    <recommendedName>
        <fullName evidence="8">Glycine dehydrogenase (decarboxylating)</fullName>
        <ecNumber evidence="8">1.4.4.2</ecNumber>
    </recommendedName>
    <alternativeName>
        <fullName evidence="8">Glycine cleavage system P-protein</fullName>
    </alternativeName>
    <alternativeName>
        <fullName evidence="8">Glycine decarboxylase</fullName>
    </alternativeName>
    <alternativeName>
        <fullName evidence="8">Glycine dehydrogenase (aminomethyl-transferring)</fullName>
    </alternativeName>
</protein>
<feature type="domain" description="Glycine cleavage system P-protein N-terminal" evidence="9">
    <location>
        <begin position="459"/>
        <end position="715"/>
    </location>
</feature>
<dbReference type="Gene3D" id="3.40.640.10">
    <property type="entry name" value="Type I PLP-dependent aspartate aminotransferase-like (Major domain)"/>
    <property type="match status" value="2"/>
</dbReference>
<dbReference type="HAMAP" id="MF_00711">
    <property type="entry name" value="GcvP"/>
    <property type="match status" value="1"/>
</dbReference>
<keyword evidence="12" id="KW-1185">Reference proteome</keyword>
<evidence type="ECO:0000313" key="12">
    <source>
        <dbReference type="Proteomes" id="UP001501525"/>
    </source>
</evidence>
<dbReference type="CDD" id="cd00613">
    <property type="entry name" value="GDC-P"/>
    <property type="match status" value="2"/>
</dbReference>
<dbReference type="NCBIfam" id="NF003346">
    <property type="entry name" value="PRK04366.1"/>
    <property type="match status" value="1"/>
</dbReference>
<dbReference type="Gene3D" id="3.90.1150.10">
    <property type="entry name" value="Aspartate Aminotransferase, domain 1"/>
    <property type="match status" value="2"/>
</dbReference>
<evidence type="ECO:0000256" key="7">
    <source>
        <dbReference type="ARBA" id="ARBA00049026"/>
    </source>
</evidence>
<dbReference type="SUPFAM" id="SSF53383">
    <property type="entry name" value="PLP-dependent transferases"/>
    <property type="match status" value="2"/>
</dbReference>
<dbReference type="Pfam" id="PF02347">
    <property type="entry name" value="GDC-P"/>
    <property type="match status" value="2"/>
</dbReference>
<evidence type="ECO:0000259" key="10">
    <source>
        <dbReference type="Pfam" id="PF21478"/>
    </source>
</evidence>
<evidence type="ECO:0000256" key="8">
    <source>
        <dbReference type="HAMAP-Rule" id="MF_00711"/>
    </source>
</evidence>
<comment type="function">
    <text evidence="2 8">The glycine cleavage system catalyzes the degradation of glycine. The P protein binds the alpha-amino group of glycine through its pyridoxal phosphate cofactor; CO(2) is released and the remaining methylamine moiety is then transferred to the lipoamide cofactor of the H protein.</text>
</comment>
<dbReference type="NCBIfam" id="TIGR00461">
    <property type="entry name" value="gcvP"/>
    <property type="match status" value="1"/>
</dbReference>
<comment type="similarity">
    <text evidence="3 8">Belongs to the GcvP family.</text>
</comment>
<dbReference type="InterPro" id="IPR020581">
    <property type="entry name" value="GDC_P"/>
</dbReference>
<dbReference type="InterPro" id="IPR015424">
    <property type="entry name" value="PyrdxlP-dep_Trfase"/>
</dbReference>
<evidence type="ECO:0000256" key="2">
    <source>
        <dbReference type="ARBA" id="ARBA00003788"/>
    </source>
</evidence>
<feature type="modified residue" description="N6-(pyridoxal phosphate)lysine" evidence="8">
    <location>
        <position position="687"/>
    </location>
</feature>
<evidence type="ECO:0000259" key="9">
    <source>
        <dbReference type="Pfam" id="PF02347"/>
    </source>
</evidence>
<dbReference type="EC" id="1.4.4.2" evidence="8"/>
<name>A0ABP9MS45_9HYPH</name>
<evidence type="ECO:0000256" key="1">
    <source>
        <dbReference type="ARBA" id="ARBA00001933"/>
    </source>
</evidence>
<keyword evidence="5 8" id="KW-0663">Pyridoxal phosphate</keyword>
<evidence type="ECO:0000313" key="11">
    <source>
        <dbReference type="EMBL" id="GAA5100936.1"/>
    </source>
</evidence>
<comment type="caution">
    <text evidence="11">The sequence shown here is derived from an EMBL/GenBank/DDBJ whole genome shotgun (WGS) entry which is preliminary data.</text>
</comment>
<comment type="cofactor">
    <cofactor evidence="1 8">
        <name>pyridoxal 5'-phosphate</name>
        <dbReference type="ChEBI" id="CHEBI:597326"/>
    </cofactor>
</comment>
<dbReference type="Pfam" id="PF21478">
    <property type="entry name" value="GcvP2_C"/>
    <property type="match status" value="1"/>
</dbReference>
<comment type="subunit">
    <text evidence="4 8">The glycine cleavage system is composed of four proteins: P, T, L and H.</text>
</comment>
<accession>A0ABP9MS45</accession>
<dbReference type="InterPro" id="IPR003437">
    <property type="entry name" value="GcvP"/>
</dbReference>
<evidence type="ECO:0000256" key="4">
    <source>
        <dbReference type="ARBA" id="ARBA00011690"/>
    </source>
</evidence>
<organism evidence="11 12">
    <name type="scientific">Bartonella acomydis</name>
    <dbReference type="NCBI Taxonomy" id="686234"/>
    <lineage>
        <taxon>Bacteria</taxon>
        <taxon>Pseudomonadati</taxon>
        <taxon>Pseudomonadota</taxon>
        <taxon>Alphaproteobacteria</taxon>
        <taxon>Hyphomicrobiales</taxon>
        <taxon>Bartonellaceae</taxon>
        <taxon>Bartonella</taxon>
    </lineage>
</organism>
<keyword evidence="6 8" id="KW-0560">Oxidoreductase</keyword>
<evidence type="ECO:0000256" key="6">
    <source>
        <dbReference type="ARBA" id="ARBA00023002"/>
    </source>
</evidence>
<dbReference type="InterPro" id="IPR015422">
    <property type="entry name" value="PyrdxlP-dep_Trfase_small"/>
</dbReference>
<dbReference type="PANTHER" id="PTHR11773:SF1">
    <property type="entry name" value="GLYCINE DEHYDROGENASE (DECARBOXYLATING), MITOCHONDRIAL"/>
    <property type="match status" value="1"/>
</dbReference>
<feature type="domain" description="Glycine cleavage system P-protein N-terminal" evidence="9">
    <location>
        <begin position="12"/>
        <end position="431"/>
    </location>
</feature>
<dbReference type="EMBL" id="BAABIY010000044">
    <property type="protein sequence ID" value="GAA5100936.1"/>
    <property type="molecule type" value="Genomic_DNA"/>
</dbReference>
<feature type="domain" description="Glycine dehydrogenase C-terminal" evidence="10">
    <location>
        <begin position="754"/>
        <end position="875"/>
    </location>
</feature>